<dbReference type="PROSITE" id="PS50113">
    <property type="entry name" value="PAC"/>
    <property type="match status" value="1"/>
</dbReference>
<dbReference type="SUPFAM" id="SSF55781">
    <property type="entry name" value="GAF domain-like"/>
    <property type="match status" value="1"/>
</dbReference>
<dbReference type="InterPro" id="IPR013656">
    <property type="entry name" value="PAS_4"/>
</dbReference>
<dbReference type="InterPro" id="IPR003661">
    <property type="entry name" value="HisK_dim/P_dom"/>
</dbReference>
<feature type="domain" description="PAC" evidence="8">
    <location>
        <begin position="287"/>
        <end position="339"/>
    </location>
</feature>
<evidence type="ECO:0000259" key="6">
    <source>
        <dbReference type="PROSITE" id="PS50109"/>
    </source>
</evidence>
<dbReference type="Gene3D" id="3.30.450.40">
    <property type="match status" value="1"/>
</dbReference>
<sequence length="724" mass="80680">MLQPRFQRGGLPESMSERRMLASSPSGLFDRSPEPEYEDIVRFAAESCEVPIAFIRVADLERPWLKASVGLEALVDPVRFVGFSPPQGAGEPCLIEDARADARTQNHPLVRGESPLGFYVSLPLMTRDGDPVGALCLIDHVPRKLSPLQLRLLEHLRRQVETQLRLREQLLEAEARSAQMEETQARLYALNENLQTEMRQRQHIQRELLSHRELLTQVLAHIPFAVFWKDGDGKYRGCNDAFAQCFRLSSPQELLGRTDLEMGVLPELAAAYRRDDLAVMESGRVRVGIEEPFQRLHGEERWLLTSKVPLRAPDGAVHSILGIFADITDRRREEAALQQALWQVKQYAALLETQVVAATERVRRLMEASRDAVFVLDERGCVLELNPVAERLLGRTAAQLLGVPFDALAPEPERPALRHSLADLLIRGTLRLEDQGLRSAQGERLSVQLIGSLQEAGEARRQLVVAQDLTEKRRLEQQSIQNDRLAAMGVLTAGIAHEINNPISYMLANLDLLRQWEDELEQHLPSLVGLPQELLERMSEARSVIADCIEGSLRIGDIVRGMRLLSHTGQGDDLSPVDIHRSLDAVLHIAQGELKHTARLKQDYARNLPMVLGSEGRLGQVFLNLIINAVHAMRPGSPAEHVLSVRSRLEGQQVRIDISDTGHGIPPEVLPRIFDPFFTTKPAGIGTGLGLSISHAIIQKMGGSMRVESQVGRGTTFSLLLPAL</sequence>
<dbReference type="InterPro" id="IPR000014">
    <property type="entry name" value="PAS"/>
</dbReference>
<dbReference type="GO" id="GO:0000155">
    <property type="term" value="F:phosphorelay sensor kinase activity"/>
    <property type="evidence" value="ECO:0007669"/>
    <property type="project" value="InterPro"/>
</dbReference>
<dbReference type="Gene3D" id="3.30.450.20">
    <property type="entry name" value="PAS domain"/>
    <property type="match status" value="2"/>
</dbReference>
<dbReference type="InterPro" id="IPR036097">
    <property type="entry name" value="HisK_dim/P_sf"/>
</dbReference>
<dbReference type="Gene3D" id="3.30.565.10">
    <property type="entry name" value="Histidine kinase-like ATPase, C-terminal domain"/>
    <property type="match status" value="1"/>
</dbReference>
<dbReference type="SUPFAM" id="SSF55785">
    <property type="entry name" value="PYP-like sensor domain (PAS domain)"/>
    <property type="match status" value="2"/>
</dbReference>
<dbReference type="Proteomes" id="UP000199181">
    <property type="component" value="Unassembled WGS sequence"/>
</dbReference>
<dbReference type="Gene3D" id="1.10.287.130">
    <property type="match status" value="1"/>
</dbReference>
<dbReference type="PROSITE" id="PS50112">
    <property type="entry name" value="PAS"/>
    <property type="match status" value="1"/>
</dbReference>
<dbReference type="PROSITE" id="PS50109">
    <property type="entry name" value="HIS_KIN"/>
    <property type="match status" value="1"/>
</dbReference>
<dbReference type="InterPro" id="IPR003018">
    <property type="entry name" value="GAF"/>
</dbReference>
<evidence type="ECO:0000259" key="8">
    <source>
        <dbReference type="PROSITE" id="PS50113"/>
    </source>
</evidence>
<dbReference type="InterPro" id="IPR004358">
    <property type="entry name" value="Sig_transdc_His_kin-like_C"/>
</dbReference>
<dbReference type="Pfam" id="PF01590">
    <property type="entry name" value="GAF"/>
    <property type="match status" value="1"/>
</dbReference>
<dbReference type="InterPro" id="IPR003594">
    <property type="entry name" value="HATPase_dom"/>
</dbReference>
<dbReference type="InterPro" id="IPR036890">
    <property type="entry name" value="HATPase_C_sf"/>
</dbReference>
<evidence type="ECO:0000256" key="5">
    <source>
        <dbReference type="SAM" id="MobiDB-lite"/>
    </source>
</evidence>
<dbReference type="InterPro" id="IPR000700">
    <property type="entry name" value="PAS-assoc_C"/>
</dbReference>
<name>A0A1H9ZPD3_9BACT</name>
<dbReference type="EC" id="2.7.13.3" evidence="2"/>
<dbReference type="SUPFAM" id="SSF55874">
    <property type="entry name" value="ATPase domain of HSP90 chaperone/DNA topoisomerase II/histidine kinase"/>
    <property type="match status" value="1"/>
</dbReference>
<keyword evidence="10" id="KW-1185">Reference proteome</keyword>
<dbReference type="SMART" id="SM00091">
    <property type="entry name" value="PAS"/>
    <property type="match status" value="2"/>
</dbReference>
<dbReference type="Pfam" id="PF08448">
    <property type="entry name" value="PAS_4"/>
    <property type="match status" value="2"/>
</dbReference>
<proteinExistence type="predicted"/>
<dbReference type="PRINTS" id="PR00344">
    <property type="entry name" value="BCTRLSENSOR"/>
</dbReference>
<dbReference type="Pfam" id="PF02518">
    <property type="entry name" value="HATPase_c"/>
    <property type="match status" value="1"/>
</dbReference>
<evidence type="ECO:0000313" key="9">
    <source>
        <dbReference type="EMBL" id="SES83532.1"/>
    </source>
</evidence>
<evidence type="ECO:0000256" key="4">
    <source>
        <dbReference type="SAM" id="Coils"/>
    </source>
</evidence>
<keyword evidence="3" id="KW-0597">Phosphoprotein</keyword>
<evidence type="ECO:0000256" key="1">
    <source>
        <dbReference type="ARBA" id="ARBA00000085"/>
    </source>
</evidence>
<feature type="domain" description="PAS" evidence="7">
    <location>
        <begin position="358"/>
        <end position="411"/>
    </location>
</feature>
<dbReference type="CDD" id="cd00130">
    <property type="entry name" value="PAS"/>
    <property type="match status" value="2"/>
</dbReference>
<evidence type="ECO:0000256" key="3">
    <source>
        <dbReference type="ARBA" id="ARBA00022553"/>
    </source>
</evidence>
<evidence type="ECO:0000313" key="10">
    <source>
        <dbReference type="Proteomes" id="UP000199181"/>
    </source>
</evidence>
<feature type="region of interest" description="Disordered" evidence="5">
    <location>
        <begin position="1"/>
        <end position="33"/>
    </location>
</feature>
<dbReference type="EMBL" id="FOIJ01000001">
    <property type="protein sequence ID" value="SES83532.1"/>
    <property type="molecule type" value="Genomic_DNA"/>
</dbReference>
<dbReference type="SMART" id="SM00387">
    <property type="entry name" value="HATPase_c"/>
    <property type="match status" value="1"/>
</dbReference>
<dbReference type="SUPFAM" id="SSF47384">
    <property type="entry name" value="Homodimeric domain of signal transducing histidine kinase"/>
    <property type="match status" value="1"/>
</dbReference>
<evidence type="ECO:0000256" key="2">
    <source>
        <dbReference type="ARBA" id="ARBA00012438"/>
    </source>
</evidence>
<dbReference type="AlphaFoldDB" id="A0A1H9ZPD3"/>
<dbReference type="InterPro" id="IPR035965">
    <property type="entry name" value="PAS-like_dom_sf"/>
</dbReference>
<reference evidence="10" key="1">
    <citation type="submission" date="2016-10" db="EMBL/GenBank/DDBJ databases">
        <authorList>
            <person name="Varghese N."/>
            <person name="Submissions S."/>
        </authorList>
    </citation>
    <scope>NUCLEOTIDE SEQUENCE [LARGE SCALE GENOMIC DNA]</scope>
    <source>
        <strain evidence="10">DSM 16858</strain>
    </source>
</reference>
<gene>
    <name evidence="9" type="ORF">SAMN05443639_101381</name>
</gene>
<dbReference type="InterPro" id="IPR005467">
    <property type="entry name" value="His_kinase_dom"/>
</dbReference>
<comment type="catalytic activity">
    <reaction evidence="1">
        <text>ATP + protein L-histidine = ADP + protein N-phospho-L-histidine.</text>
        <dbReference type="EC" id="2.7.13.3"/>
    </reaction>
</comment>
<accession>A0A1H9ZPD3</accession>
<organism evidence="9 10">
    <name type="scientific">Stigmatella erecta</name>
    <dbReference type="NCBI Taxonomy" id="83460"/>
    <lineage>
        <taxon>Bacteria</taxon>
        <taxon>Pseudomonadati</taxon>
        <taxon>Myxococcota</taxon>
        <taxon>Myxococcia</taxon>
        <taxon>Myxococcales</taxon>
        <taxon>Cystobacterineae</taxon>
        <taxon>Archangiaceae</taxon>
        <taxon>Stigmatella</taxon>
    </lineage>
</organism>
<dbReference type="PANTHER" id="PTHR43065:SF50">
    <property type="entry name" value="HISTIDINE KINASE"/>
    <property type="match status" value="1"/>
</dbReference>
<dbReference type="NCBIfam" id="TIGR00229">
    <property type="entry name" value="sensory_box"/>
    <property type="match status" value="2"/>
</dbReference>
<dbReference type="PANTHER" id="PTHR43065">
    <property type="entry name" value="SENSOR HISTIDINE KINASE"/>
    <property type="match status" value="1"/>
</dbReference>
<dbReference type="SMART" id="SM00388">
    <property type="entry name" value="HisKA"/>
    <property type="match status" value="1"/>
</dbReference>
<keyword evidence="4" id="KW-0175">Coiled coil</keyword>
<feature type="coiled-coil region" evidence="4">
    <location>
        <begin position="153"/>
        <end position="200"/>
    </location>
</feature>
<dbReference type="InterPro" id="IPR029016">
    <property type="entry name" value="GAF-like_dom_sf"/>
</dbReference>
<dbReference type="CDD" id="cd00082">
    <property type="entry name" value="HisKA"/>
    <property type="match status" value="1"/>
</dbReference>
<protein>
    <recommendedName>
        <fullName evidence="2">histidine kinase</fullName>
        <ecNumber evidence="2">2.7.13.3</ecNumber>
    </recommendedName>
</protein>
<evidence type="ECO:0000259" key="7">
    <source>
        <dbReference type="PROSITE" id="PS50112"/>
    </source>
</evidence>
<feature type="domain" description="Histidine kinase" evidence="6">
    <location>
        <begin position="494"/>
        <end position="724"/>
    </location>
</feature>